<feature type="compositionally biased region" description="Low complexity" evidence="1">
    <location>
        <begin position="87"/>
        <end position="97"/>
    </location>
</feature>
<name>A0AAE1BPX2_PETCI</name>
<evidence type="ECO:0000256" key="2">
    <source>
        <dbReference type="SAM" id="SignalP"/>
    </source>
</evidence>
<reference evidence="3" key="1">
    <citation type="submission" date="2023-10" db="EMBL/GenBank/DDBJ databases">
        <title>Genome assemblies of two species of porcelain crab, Petrolisthes cinctipes and Petrolisthes manimaculis (Anomura: Porcellanidae).</title>
        <authorList>
            <person name="Angst P."/>
        </authorList>
    </citation>
    <scope>NUCLEOTIDE SEQUENCE</scope>
    <source>
        <strain evidence="3">PB745_01</strain>
        <tissue evidence="3">Gill</tissue>
    </source>
</reference>
<gene>
    <name evidence="3" type="ORF">Pcinc_040633</name>
</gene>
<feature type="non-terminal residue" evidence="3">
    <location>
        <position position="1"/>
    </location>
</feature>
<feature type="chain" id="PRO_5042127042" evidence="2">
    <location>
        <begin position="23"/>
        <end position="170"/>
    </location>
</feature>
<evidence type="ECO:0000313" key="3">
    <source>
        <dbReference type="EMBL" id="KAK3852790.1"/>
    </source>
</evidence>
<evidence type="ECO:0000313" key="4">
    <source>
        <dbReference type="Proteomes" id="UP001286313"/>
    </source>
</evidence>
<feature type="region of interest" description="Disordered" evidence="1">
    <location>
        <begin position="53"/>
        <end position="100"/>
    </location>
</feature>
<dbReference type="Proteomes" id="UP001286313">
    <property type="component" value="Unassembled WGS sequence"/>
</dbReference>
<proteinExistence type="predicted"/>
<dbReference type="EMBL" id="JAWQEG010007234">
    <property type="protein sequence ID" value="KAK3852790.1"/>
    <property type="molecule type" value="Genomic_DNA"/>
</dbReference>
<sequence>FATMLSPGMCLLILGLLGVAQGLITGDEGPPGTLPSKSPVYFPILPGDFKDFGIKATEEGGGGRGDSKRRGEGAGGGVGVGKSLDMPVTTPKPTTTTDRLPINPDGLQSHVASEVVTQPPGPSYLTDSYYYLKTTHRHQQGLKNRMKTLDTSGVFWIERRRTRICKCYNR</sequence>
<organism evidence="3 4">
    <name type="scientific">Petrolisthes cinctipes</name>
    <name type="common">Flat porcelain crab</name>
    <dbReference type="NCBI Taxonomy" id="88211"/>
    <lineage>
        <taxon>Eukaryota</taxon>
        <taxon>Metazoa</taxon>
        <taxon>Ecdysozoa</taxon>
        <taxon>Arthropoda</taxon>
        <taxon>Crustacea</taxon>
        <taxon>Multicrustacea</taxon>
        <taxon>Malacostraca</taxon>
        <taxon>Eumalacostraca</taxon>
        <taxon>Eucarida</taxon>
        <taxon>Decapoda</taxon>
        <taxon>Pleocyemata</taxon>
        <taxon>Anomura</taxon>
        <taxon>Galatheoidea</taxon>
        <taxon>Porcellanidae</taxon>
        <taxon>Petrolisthes</taxon>
    </lineage>
</organism>
<dbReference type="AlphaFoldDB" id="A0AAE1BPX2"/>
<comment type="caution">
    <text evidence="3">The sequence shown here is derived from an EMBL/GenBank/DDBJ whole genome shotgun (WGS) entry which is preliminary data.</text>
</comment>
<protein>
    <submittedName>
        <fullName evidence="3">Uncharacterized protein</fullName>
    </submittedName>
</protein>
<evidence type="ECO:0000256" key="1">
    <source>
        <dbReference type="SAM" id="MobiDB-lite"/>
    </source>
</evidence>
<accession>A0AAE1BPX2</accession>
<keyword evidence="4" id="KW-1185">Reference proteome</keyword>
<feature type="signal peptide" evidence="2">
    <location>
        <begin position="1"/>
        <end position="22"/>
    </location>
</feature>
<keyword evidence="2" id="KW-0732">Signal</keyword>